<reference evidence="2 3" key="1">
    <citation type="submission" date="2012-12" db="EMBL/GenBank/DDBJ databases">
        <title>Whole genome shotgun sequence of Gordonia aichiensis NBRC 108223.</title>
        <authorList>
            <person name="Isaki-Nakamura S."/>
            <person name="Hosoyama A."/>
            <person name="Tsuchikane K."/>
            <person name="Ando Y."/>
            <person name="Baba S."/>
            <person name="Ohji S."/>
            <person name="Hamada M."/>
            <person name="Tamura T."/>
            <person name="Yamazoe A."/>
            <person name="Yamazaki S."/>
            <person name="Fujita N."/>
        </authorList>
    </citation>
    <scope>NUCLEOTIDE SEQUENCE [LARGE SCALE GENOMIC DNA]</scope>
    <source>
        <strain evidence="2 3">NBRC 108223</strain>
    </source>
</reference>
<dbReference type="InterPro" id="IPR044992">
    <property type="entry name" value="ChyE-like"/>
</dbReference>
<dbReference type="PANTHER" id="PTHR42695">
    <property type="entry name" value="GLUTAMINE AMIDOTRANSFERASE YLR126C-RELATED"/>
    <property type="match status" value="1"/>
</dbReference>
<proteinExistence type="predicted"/>
<dbReference type="eggNOG" id="COG0518">
    <property type="taxonomic scope" value="Bacteria"/>
</dbReference>
<protein>
    <recommendedName>
        <fullName evidence="1">Glutamine amidotransferase domain-containing protein</fullName>
    </recommendedName>
</protein>
<gene>
    <name evidence="2" type="ORF">GOACH_06_01330</name>
</gene>
<accession>L7KJG3</accession>
<dbReference type="Pfam" id="PF00117">
    <property type="entry name" value="GATase"/>
    <property type="match status" value="1"/>
</dbReference>
<dbReference type="RefSeq" id="WP_005174044.1">
    <property type="nucleotide sequence ID" value="NZ_BANR01000006.1"/>
</dbReference>
<sequence length="266" mass="28478">MTTRSAVPIRLLELRHAEIESLGTYADGLPPRADLHTVRAWRDPLPADPAAFDGIVAMGGPMGANDGTRHPWIDAEITFLRHALAAGVPVFGVCLGSQLLAAAAGAAVTTGPTPEIGICSVEWTEPGLADSVWKGSSDNPFDVMQWHYDTFDLPEGSTLLASSTAYHHQAFRLGRSYGIQFHLEVDRRGFAEWMADPDYRDEIVGALGPQGPEEASAGLAGIESDTGAMAAAAMTRWVELISADRGRTRTSARTATTNSRRNPLRG</sequence>
<dbReference type="GO" id="GO:0005829">
    <property type="term" value="C:cytosol"/>
    <property type="evidence" value="ECO:0007669"/>
    <property type="project" value="TreeGrafter"/>
</dbReference>
<dbReference type="SUPFAM" id="SSF52317">
    <property type="entry name" value="Class I glutamine amidotransferase-like"/>
    <property type="match status" value="1"/>
</dbReference>
<keyword evidence="3" id="KW-1185">Reference proteome</keyword>
<evidence type="ECO:0000313" key="2">
    <source>
        <dbReference type="EMBL" id="GAC48636.1"/>
    </source>
</evidence>
<dbReference type="Gene3D" id="3.40.50.880">
    <property type="match status" value="1"/>
</dbReference>
<organism evidence="2 3">
    <name type="scientific">Gordonia aichiensis NBRC 108223</name>
    <dbReference type="NCBI Taxonomy" id="1220583"/>
    <lineage>
        <taxon>Bacteria</taxon>
        <taxon>Bacillati</taxon>
        <taxon>Actinomycetota</taxon>
        <taxon>Actinomycetes</taxon>
        <taxon>Mycobacteriales</taxon>
        <taxon>Gordoniaceae</taxon>
        <taxon>Gordonia</taxon>
    </lineage>
</organism>
<evidence type="ECO:0000259" key="1">
    <source>
        <dbReference type="Pfam" id="PF00117"/>
    </source>
</evidence>
<comment type="caution">
    <text evidence="2">The sequence shown here is derived from an EMBL/GenBank/DDBJ whole genome shotgun (WGS) entry which is preliminary data.</text>
</comment>
<dbReference type="OrthoDB" id="5196541at2"/>
<dbReference type="InterPro" id="IPR017926">
    <property type="entry name" value="GATASE"/>
</dbReference>
<evidence type="ECO:0000313" key="3">
    <source>
        <dbReference type="Proteomes" id="UP000010988"/>
    </source>
</evidence>
<dbReference type="STRING" id="1220583.GOACH_06_01330"/>
<dbReference type="InterPro" id="IPR029062">
    <property type="entry name" value="Class_I_gatase-like"/>
</dbReference>
<dbReference type="AlphaFoldDB" id="L7KJG3"/>
<dbReference type="CDD" id="cd01741">
    <property type="entry name" value="GATase1_1"/>
    <property type="match status" value="1"/>
</dbReference>
<dbReference type="PROSITE" id="PS51273">
    <property type="entry name" value="GATASE_TYPE_1"/>
    <property type="match status" value="1"/>
</dbReference>
<name>L7KJG3_9ACTN</name>
<dbReference type="Proteomes" id="UP000010988">
    <property type="component" value="Unassembled WGS sequence"/>
</dbReference>
<dbReference type="PANTHER" id="PTHR42695:SF5">
    <property type="entry name" value="GLUTAMINE AMIDOTRANSFERASE YLR126C-RELATED"/>
    <property type="match status" value="1"/>
</dbReference>
<dbReference type="EMBL" id="BANR01000006">
    <property type="protein sequence ID" value="GAC48636.1"/>
    <property type="molecule type" value="Genomic_DNA"/>
</dbReference>
<feature type="domain" description="Glutamine amidotransferase" evidence="1">
    <location>
        <begin position="50"/>
        <end position="187"/>
    </location>
</feature>